<feature type="compositionally biased region" description="Low complexity" evidence="7">
    <location>
        <begin position="400"/>
        <end position="425"/>
    </location>
</feature>
<evidence type="ECO:0000259" key="8">
    <source>
        <dbReference type="PROSITE" id="PS50011"/>
    </source>
</evidence>
<reference evidence="9" key="1">
    <citation type="submission" date="2011-04" db="EMBL/GenBank/DDBJ databases">
        <title>Evolution of plant cell wall degrading machinery underlies the functional diversity of forest fungi.</title>
        <authorList>
            <consortium name="US DOE Joint Genome Institute (JGI-PGF)"/>
            <person name="Eastwood D.C."/>
            <person name="Floudas D."/>
            <person name="Binder M."/>
            <person name="Majcherczyk A."/>
            <person name="Schneider P."/>
            <person name="Aerts A."/>
            <person name="Asiegbu F.O."/>
            <person name="Baker S.E."/>
            <person name="Barry K."/>
            <person name="Bendiksby M."/>
            <person name="Blumentritt M."/>
            <person name="Coutinho P.M."/>
            <person name="Cullen D."/>
            <person name="Cullen D."/>
            <person name="Gathman A."/>
            <person name="Goodell B."/>
            <person name="Henrissat B."/>
            <person name="Ihrmark K."/>
            <person name="Kauserud H."/>
            <person name="Kohler A."/>
            <person name="LaButti K."/>
            <person name="Lapidus A."/>
            <person name="Lavin J.L."/>
            <person name="Lee Y.-H."/>
            <person name="Lindquist E."/>
            <person name="Lilly W."/>
            <person name="Lucas S."/>
            <person name="Morin E."/>
            <person name="Murat C."/>
            <person name="Oguiza J.A."/>
            <person name="Park J."/>
            <person name="Pisabarro A.G."/>
            <person name="Riley R."/>
            <person name="Rosling A."/>
            <person name="Salamov A."/>
            <person name="Schmidt O."/>
            <person name="Schmutz J."/>
            <person name="Skrede I."/>
            <person name="Stenlid J."/>
            <person name="Wiebenga A."/>
            <person name="Xie X."/>
            <person name="Kues U."/>
            <person name="Hibbett D.S."/>
            <person name="Hoffmeister D."/>
            <person name="Hogberg N."/>
            <person name="Martin F."/>
            <person name="Grigoriev I.V."/>
            <person name="Watkinson S.C."/>
        </authorList>
    </citation>
    <scope>NUCLEOTIDE SEQUENCE</scope>
    <source>
        <strain evidence="9">S7.9</strain>
    </source>
</reference>
<dbReference type="SUPFAM" id="SSF56112">
    <property type="entry name" value="Protein kinase-like (PK-like)"/>
    <property type="match status" value="1"/>
</dbReference>
<feature type="compositionally biased region" description="Low complexity" evidence="7">
    <location>
        <begin position="654"/>
        <end position="679"/>
    </location>
</feature>
<accession>F8NHY4</accession>
<dbReference type="InterPro" id="IPR000719">
    <property type="entry name" value="Prot_kinase_dom"/>
</dbReference>
<dbReference type="PROSITE" id="PS00108">
    <property type="entry name" value="PROTEIN_KINASE_ST"/>
    <property type="match status" value="1"/>
</dbReference>
<dbReference type="RefSeq" id="XP_007314323.1">
    <property type="nucleotide sequence ID" value="XM_007314261.1"/>
</dbReference>
<evidence type="ECO:0000256" key="2">
    <source>
        <dbReference type="ARBA" id="ARBA00022679"/>
    </source>
</evidence>
<dbReference type="InterPro" id="IPR017441">
    <property type="entry name" value="Protein_kinase_ATP_BS"/>
</dbReference>
<feature type="region of interest" description="Disordered" evidence="7">
    <location>
        <begin position="400"/>
        <end position="427"/>
    </location>
</feature>
<evidence type="ECO:0000256" key="6">
    <source>
        <dbReference type="PROSITE-ProRule" id="PRU10141"/>
    </source>
</evidence>
<dbReference type="AlphaFoldDB" id="F8NHY4"/>
<dbReference type="OrthoDB" id="541276at2759"/>
<feature type="region of interest" description="Disordered" evidence="7">
    <location>
        <begin position="616"/>
        <end position="640"/>
    </location>
</feature>
<feature type="region of interest" description="Disordered" evidence="7">
    <location>
        <begin position="653"/>
        <end position="688"/>
    </location>
</feature>
<name>F8NHY4_SERL9</name>
<feature type="region of interest" description="Disordered" evidence="7">
    <location>
        <begin position="515"/>
        <end position="540"/>
    </location>
</feature>
<dbReference type="KEGG" id="sla:SERLADRAFT_491604"/>
<dbReference type="InterPro" id="IPR008271">
    <property type="entry name" value="Ser/Thr_kinase_AS"/>
</dbReference>
<dbReference type="GO" id="GO:0005524">
    <property type="term" value="F:ATP binding"/>
    <property type="evidence" value="ECO:0007669"/>
    <property type="project" value="UniProtKB-UniRule"/>
</dbReference>
<dbReference type="PROSITE" id="PS50011">
    <property type="entry name" value="PROTEIN_KINASE_DOM"/>
    <property type="match status" value="1"/>
</dbReference>
<dbReference type="HOGENOM" id="CLU_000288_172_0_1"/>
<dbReference type="Pfam" id="PF00069">
    <property type="entry name" value="Pkinase"/>
    <property type="match status" value="1"/>
</dbReference>
<dbReference type="PANTHER" id="PTHR24349">
    <property type="entry name" value="SERINE/THREONINE-PROTEIN KINASE"/>
    <property type="match status" value="1"/>
</dbReference>
<sequence length="716" mass="79166">MPSSPAVSSVVPSTPSPPALGTLIDNESLELVEVLGVGGYGVVYRAVDTRHPLLKSYAVKCLINSQMEHGSRQRQLHLREITLHRLASAHPNIVTLHRVVEEFHYTYIIMDFASDGDLFSQILHNCRYLGNDRLIKHIFLQLLDAVEYCHSLGIYHRDLKPENVLCFEGGLRIAITDFGLATTDRFSEEFRTGSVYHMSPECQGGSFAPTGSYSPLFNDIWSLAIILLNLATGRNPWKSASASDPTFQAYLQDPLNFLPTVLPISLEVNDILTRMLEVDWRQRSTLAEVRKAILAVDQFYAEGVIFEGSMARCPWELDVEIESDSDSSTKGETVEPEVQEELRSFWSKDSDLEMDFANNSEDLPWEEDYASCEATWAFESSIRSPTSTVLTPLRVYESATPPSTYSPLSPSDSSTMSSIPTTPESAAMPKNVMLPHNVLPPPTKPLKINTNCGRRMYYTATNSTRSISSAMHTAVESYNPYSSSFFLADASVSRLSLPLSSEAMPSSVDLGVYSTPESKGMDTTWDDDSETDYATSHPSASMNSSVVGLDLNFFSDVDEDSSSSNVDPWERHQIPPSNTLLPAILTSLRRASADDVSASAQKRTIESQRKSSGFFKFTFPRSASPRSSLKSNEERKGSPRSESFFLHSLFNRASSPNSRQSSSSSSSSHRSSPPSSVIPVTPPPSANIENCRQAARLRPKRRWFSPGKLFTLTGAS</sequence>
<dbReference type="GeneID" id="18821705"/>
<keyword evidence="1 9" id="KW-0723">Serine/threonine-protein kinase</keyword>
<dbReference type="GO" id="GO:0004674">
    <property type="term" value="F:protein serine/threonine kinase activity"/>
    <property type="evidence" value="ECO:0007669"/>
    <property type="project" value="UniProtKB-KW"/>
</dbReference>
<dbReference type="EMBL" id="GL945429">
    <property type="protein sequence ID" value="EGO30081.1"/>
    <property type="molecule type" value="Genomic_DNA"/>
</dbReference>
<evidence type="ECO:0000256" key="3">
    <source>
        <dbReference type="ARBA" id="ARBA00022741"/>
    </source>
</evidence>
<dbReference type="Gene3D" id="1.10.510.10">
    <property type="entry name" value="Transferase(Phosphotransferase) domain 1"/>
    <property type="match status" value="1"/>
</dbReference>
<dbReference type="InterPro" id="IPR050205">
    <property type="entry name" value="CDPK_Ser/Thr_kinases"/>
</dbReference>
<organism>
    <name type="scientific">Serpula lacrymans var. lacrymans (strain S7.9)</name>
    <name type="common">Dry rot fungus</name>
    <dbReference type="NCBI Taxonomy" id="578457"/>
    <lineage>
        <taxon>Eukaryota</taxon>
        <taxon>Fungi</taxon>
        <taxon>Dikarya</taxon>
        <taxon>Basidiomycota</taxon>
        <taxon>Agaricomycotina</taxon>
        <taxon>Agaricomycetes</taxon>
        <taxon>Agaricomycetidae</taxon>
        <taxon>Boletales</taxon>
        <taxon>Coniophorineae</taxon>
        <taxon>Serpulaceae</taxon>
        <taxon>Serpula</taxon>
    </lineage>
</organism>
<dbReference type="PROSITE" id="PS00107">
    <property type="entry name" value="PROTEIN_KINASE_ATP"/>
    <property type="match status" value="1"/>
</dbReference>
<dbReference type="SMART" id="SM00220">
    <property type="entry name" value="S_TKc"/>
    <property type="match status" value="1"/>
</dbReference>
<keyword evidence="4 9" id="KW-0418">Kinase</keyword>
<keyword evidence="5 6" id="KW-0067">ATP-binding</keyword>
<keyword evidence="2" id="KW-0808">Transferase</keyword>
<proteinExistence type="predicted"/>
<evidence type="ECO:0000256" key="1">
    <source>
        <dbReference type="ARBA" id="ARBA00022527"/>
    </source>
</evidence>
<dbReference type="Proteomes" id="UP000008064">
    <property type="component" value="Unassembled WGS sequence"/>
</dbReference>
<evidence type="ECO:0000256" key="7">
    <source>
        <dbReference type="SAM" id="MobiDB-lite"/>
    </source>
</evidence>
<feature type="domain" description="Protein kinase" evidence="8">
    <location>
        <begin position="29"/>
        <end position="300"/>
    </location>
</feature>
<evidence type="ECO:0000313" key="9">
    <source>
        <dbReference type="EMBL" id="EGO30081.1"/>
    </source>
</evidence>
<feature type="binding site" evidence="6">
    <location>
        <position position="60"/>
    </location>
    <ligand>
        <name>ATP</name>
        <dbReference type="ChEBI" id="CHEBI:30616"/>
    </ligand>
</feature>
<gene>
    <name evidence="9" type="ORF">SERLADRAFT_491604</name>
</gene>
<evidence type="ECO:0000256" key="5">
    <source>
        <dbReference type="ARBA" id="ARBA00022840"/>
    </source>
</evidence>
<protein>
    <submittedName>
        <fullName evidence="9">Serine/threonine protein kinase, negative regulator of sexual conjugation and meiosis</fullName>
    </submittedName>
</protein>
<evidence type="ECO:0000256" key="4">
    <source>
        <dbReference type="ARBA" id="ARBA00022777"/>
    </source>
</evidence>
<dbReference type="InterPro" id="IPR011009">
    <property type="entry name" value="Kinase-like_dom_sf"/>
</dbReference>
<keyword evidence="3 6" id="KW-0547">Nucleotide-binding</keyword>